<dbReference type="SUPFAM" id="SSF48498">
    <property type="entry name" value="Tetracyclin repressor-like, C-terminal domain"/>
    <property type="match status" value="1"/>
</dbReference>
<evidence type="ECO:0000313" key="8">
    <source>
        <dbReference type="Proteomes" id="UP000193529"/>
    </source>
</evidence>
<reference evidence="7 8" key="1">
    <citation type="submission" date="2016-01" db="EMBL/GenBank/DDBJ databases">
        <title>The new phylogeny of the genus Mycobacterium.</title>
        <authorList>
            <person name="Tarcisio F."/>
            <person name="Conor M."/>
            <person name="Antonella G."/>
            <person name="Elisabetta G."/>
            <person name="Giulia F.S."/>
            <person name="Sara T."/>
            <person name="Anna F."/>
            <person name="Clotilde B."/>
            <person name="Roberto B."/>
            <person name="Veronica D.S."/>
            <person name="Fabio R."/>
            <person name="Monica P."/>
            <person name="Olivier J."/>
            <person name="Enrico T."/>
            <person name="Nicola S."/>
        </authorList>
    </citation>
    <scope>NUCLEOTIDE SEQUENCE [LARGE SCALE GENOMIC DNA]</scope>
    <source>
        <strain evidence="7 8">DSM 44572</strain>
    </source>
</reference>
<dbReference type="Pfam" id="PF00440">
    <property type="entry name" value="TetR_N"/>
    <property type="match status" value="1"/>
</dbReference>
<dbReference type="InterPro" id="IPR036271">
    <property type="entry name" value="Tet_transcr_reg_TetR-rel_C_sf"/>
</dbReference>
<comment type="caution">
    <text evidence="7">The sequence shown here is derived from an EMBL/GenBank/DDBJ whole genome shotgun (WGS) entry which is preliminary data.</text>
</comment>
<evidence type="ECO:0000256" key="3">
    <source>
        <dbReference type="ARBA" id="ARBA00023163"/>
    </source>
</evidence>
<dbReference type="InterPro" id="IPR001647">
    <property type="entry name" value="HTH_TetR"/>
</dbReference>
<dbReference type="AlphaFoldDB" id="A0A1X1YY57"/>
<evidence type="ECO:0000256" key="1">
    <source>
        <dbReference type="ARBA" id="ARBA00023015"/>
    </source>
</evidence>
<dbReference type="PANTHER" id="PTHR30055:SF234">
    <property type="entry name" value="HTH-TYPE TRANSCRIPTIONAL REGULATOR BETI"/>
    <property type="match status" value="1"/>
</dbReference>
<evidence type="ECO:0000256" key="5">
    <source>
        <dbReference type="SAM" id="MobiDB-lite"/>
    </source>
</evidence>
<dbReference type="RefSeq" id="WP_085081419.1">
    <property type="nucleotide sequence ID" value="NZ_JACKRZ010000091.1"/>
</dbReference>
<organism evidence="7 8">
    <name type="scientific">Mycobacterium palustre</name>
    <dbReference type="NCBI Taxonomy" id="153971"/>
    <lineage>
        <taxon>Bacteria</taxon>
        <taxon>Bacillati</taxon>
        <taxon>Actinomycetota</taxon>
        <taxon>Actinomycetes</taxon>
        <taxon>Mycobacteriales</taxon>
        <taxon>Mycobacteriaceae</taxon>
        <taxon>Mycobacterium</taxon>
        <taxon>Mycobacterium simiae complex</taxon>
    </lineage>
</organism>
<dbReference type="InterPro" id="IPR023772">
    <property type="entry name" value="DNA-bd_HTH_TetR-type_CS"/>
</dbReference>
<dbReference type="STRING" id="153971.AWC19_22970"/>
<keyword evidence="1" id="KW-0805">Transcription regulation</keyword>
<sequence>MTGPGDPLARRQPYVGHSQRRKKLEPDPDVRRAIVDAASRSVREQGVRGLSVAAVLERAQLSTRAFYRHFDSKDQLVAAVFLEMTRSEVGRLRARMAEASDPIEAVAAWIDGRLDLAFDEDIKAELRQVSLEAQSKAFSSPEMVAPAYGAILQPLVEQLQRGLEMGVFQDIVPMTAAKSIHGVVWAGTQRQWATNHWDRDEVRDRALRFCLRGLGVAPQTIEQITADGATAG</sequence>
<dbReference type="InterPro" id="IPR050109">
    <property type="entry name" value="HTH-type_TetR-like_transc_reg"/>
</dbReference>
<dbReference type="OrthoDB" id="3469831at2"/>
<keyword evidence="2 4" id="KW-0238">DNA-binding</keyword>
<keyword evidence="3" id="KW-0804">Transcription</keyword>
<gene>
    <name evidence="7" type="ORF">AWC19_22970</name>
</gene>
<name>A0A1X1YY57_9MYCO</name>
<keyword evidence="8" id="KW-1185">Reference proteome</keyword>
<dbReference type="Proteomes" id="UP000193529">
    <property type="component" value="Unassembled WGS sequence"/>
</dbReference>
<dbReference type="PROSITE" id="PS50977">
    <property type="entry name" value="HTH_TETR_2"/>
    <property type="match status" value="1"/>
</dbReference>
<feature type="region of interest" description="Disordered" evidence="5">
    <location>
        <begin position="1"/>
        <end position="27"/>
    </location>
</feature>
<evidence type="ECO:0000313" key="7">
    <source>
        <dbReference type="EMBL" id="ORW16017.1"/>
    </source>
</evidence>
<feature type="DNA-binding region" description="H-T-H motif" evidence="4">
    <location>
        <begin position="51"/>
        <end position="70"/>
    </location>
</feature>
<dbReference type="PANTHER" id="PTHR30055">
    <property type="entry name" value="HTH-TYPE TRANSCRIPTIONAL REGULATOR RUTR"/>
    <property type="match status" value="1"/>
</dbReference>
<dbReference type="GO" id="GO:0003700">
    <property type="term" value="F:DNA-binding transcription factor activity"/>
    <property type="evidence" value="ECO:0007669"/>
    <property type="project" value="TreeGrafter"/>
</dbReference>
<dbReference type="PRINTS" id="PR00455">
    <property type="entry name" value="HTHTETR"/>
</dbReference>
<dbReference type="PROSITE" id="PS01081">
    <property type="entry name" value="HTH_TETR_1"/>
    <property type="match status" value="1"/>
</dbReference>
<evidence type="ECO:0000256" key="2">
    <source>
        <dbReference type="ARBA" id="ARBA00023125"/>
    </source>
</evidence>
<dbReference type="Gene3D" id="1.10.357.10">
    <property type="entry name" value="Tetracycline Repressor, domain 2"/>
    <property type="match status" value="1"/>
</dbReference>
<evidence type="ECO:0000259" key="6">
    <source>
        <dbReference type="PROSITE" id="PS50977"/>
    </source>
</evidence>
<dbReference type="InterPro" id="IPR009057">
    <property type="entry name" value="Homeodomain-like_sf"/>
</dbReference>
<protein>
    <submittedName>
        <fullName evidence="7">TetR family transcriptional regulator</fullName>
    </submittedName>
</protein>
<evidence type="ECO:0000256" key="4">
    <source>
        <dbReference type="PROSITE-ProRule" id="PRU00335"/>
    </source>
</evidence>
<proteinExistence type="predicted"/>
<dbReference type="SUPFAM" id="SSF46689">
    <property type="entry name" value="Homeodomain-like"/>
    <property type="match status" value="1"/>
</dbReference>
<accession>A0A1X1YY57</accession>
<feature type="domain" description="HTH tetR-type" evidence="6">
    <location>
        <begin position="28"/>
        <end position="88"/>
    </location>
</feature>
<dbReference type="EMBL" id="LQPJ01000157">
    <property type="protein sequence ID" value="ORW16017.1"/>
    <property type="molecule type" value="Genomic_DNA"/>
</dbReference>
<dbReference type="GO" id="GO:0000976">
    <property type="term" value="F:transcription cis-regulatory region binding"/>
    <property type="evidence" value="ECO:0007669"/>
    <property type="project" value="TreeGrafter"/>
</dbReference>